<keyword evidence="5 8" id="KW-0812">Transmembrane</keyword>
<dbReference type="SUPFAM" id="SSF82693">
    <property type="entry name" value="Multidrug efflux transporter AcrB pore domain, PN1, PN2, PC1 and PC2 subdomains"/>
    <property type="match status" value="3"/>
</dbReference>
<dbReference type="SUPFAM" id="SSF82866">
    <property type="entry name" value="Multidrug efflux transporter AcrB transmembrane domain"/>
    <property type="match status" value="2"/>
</dbReference>
<dbReference type="FunFam" id="3.30.70.1430:FF:000001">
    <property type="entry name" value="Efflux pump membrane transporter"/>
    <property type="match status" value="1"/>
</dbReference>
<dbReference type="Gene3D" id="3.30.70.1320">
    <property type="entry name" value="Multidrug efflux transporter AcrB pore domain like"/>
    <property type="match status" value="1"/>
</dbReference>
<evidence type="ECO:0000256" key="8">
    <source>
        <dbReference type="SAM" id="Phobius"/>
    </source>
</evidence>
<gene>
    <name evidence="9" type="ORF">FHS79_003209</name>
</gene>
<feature type="transmembrane region" description="Helical" evidence="8">
    <location>
        <begin position="431"/>
        <end position="451"/>
    </location>
</feature>
<feature type="transmembrane region" description="Helical" evidence="8">
    <location>
        <begin position="529"/>
        <end position="548"/>
    </location>
</feature>
<dbReference type="Proteomes" id="UP000538147">
    <property type="component" value="Unassembled WGS sequence"/>
</dbReference>
<feature type="transmembrane region" description="Helical" evidence="8">
    <location>
        <begin position="334"/>
        <end position="353"/>
    </location>
</feature>
<accession>A0A841LBF7</accession>
<keyword evidence="4" id="KW-0997">Cell inner membrane</keyword>
<dbReference type="PANTHER" id="PTHR32063:SF21">
    <property type="entry name" value="MULTIDRUG RESISTANCE PROTEIN MDTB"/>
    <property type="match status" value="1"/>
</dbReference>
<dbReference type="PANTHER" id="PTHR32063">
    <property type="match status" value="1"/>
</dbReference>
<dbReference type="Gene3D" id="3.30.70.1430">
    <property type="entry name" value="Multidrug efflux transporter AcrB pore domain"/>
    <property type="match status" value="2"/>
</dbReference>
<evidence type="ECO:0000256" key="7">
    <source>
        <dbReference type="ARBA" id="ARBA00023136"/>
    </source>
</evidence>
<evidence type="ECO:0000256" key="2">
    <source>
        <dbReference type="ARBA" id="ARBA00022448"/>
    </source>
</evidence>
<keyword evidence="3" id="KW-1003">Cell membrane</keyword>
<reference evidence="9 10" key="1">
    <citation type="submission" date="2020-08" db="EMBL/GenBank/DDBJ databases">
        <title>Genomic Encyclopedia of Type Strains, Phase IV (KMG-IV): sequencing the most valuable type-strain genomes for metagenomic binning, comparative biology and taxonomic classification.</title>
        <authorList>
            <person name="Goeker M."/>
        </authorList>
    </citation>
    <scope>NUCLEOTIDE SEQUENCE [LARGE SCALE GENOMIC DNA]</scope>
    <source>
        <strain evidence="9 10">DSM 102189</strain>
    </source>
</reference>
<dbReference type="Gene3D" id="3.30.2090.10">
    <property type="entry name" value="Multidrug efflux transporter AcrB TolC docking domain, DN and DC subdomains"/>
    <property type="match status" value="2"/>
</dbReference>
<feature type="transmembrane region" description="Helical" evidence="8">
    <location>
        <begin position="387"/>
        <end position="411"/>
    </location>
</feature>
<dbReference type="InterPro" id="IPR001036">
    <property type="entry name" value="Acrflvin-R"/>
</dbReference>
<dbReference type="GO" id="GO:0005886">
    <property type="term" value="C:plasma membrane"/>
    <property type="evidence" value="ECO:0007669"/>
    <property type="project" value="UniProtKB-SubCell"/>
</dbReference>
<dbReference type="GO" id="GO:0042910">
    <property type="term" value="F:xenobiotic transmembrane transporter activity"/>
    <property type="evidence" value="ECO:0007669"/>
    <property type="project" value="TreeGrafter"/>
</dbReference>
<comment type="subcellular location">
    <subcellularLocation>
        <location evidence="1">Cell inner membrane</location>
        <topology evidence="1">Multi-pass membrane protein</topology>
    </subcellularLocation>
</comment>
<evidence type="ECO:0000256" key="4">
    <source>
        <dbReference type="ARBA" id="ARBA00022519"/>
    </source>
</evidence>
<dbReference type="PRINTS" id="PR00702">
    <property type="entry name" value="ACRIFLAVINRP"/>
</dbReference>
<evidence type="ECO:0000256" key="6">
    <source>
        <dbReference type="ARBA" id="ARBA00022989"/>
    </source>
</evidence>
<feature type="transmembrane region" description="Helical" evidence="8">
    <location>
        <begin position="12"/>
        <end position="29"/>
    </location>
</feature>
<keyword evidence="7 8" id="KW-0472">Membrane</keyword>
<name>A0A841LBF7_9SPHN</name>
<dbReference type="Gene3D" id="1.20.1640.10">
    <property type="entry name" value="Multidrug efflux transporter AcrB transmembrane domain"/>
    <property type="match status" value="2"/>
</dbReference>
<evidence type="ECO:0000256" key="1">
    <source>
        <dbReference type="ARBA" id="ARBA00004429"/>
    </source>
</evidence>
<feature type="transmembrane region" description="Helical" evidence="8">
    <location>
        <begin position="857"/>
        <end position="876"/>
    </location>
</feature>
<dbReference type="FunFam" id="1.20.1640.10:FF:000001">
    <property type="entry name" value="Efflux pump membrane transporter"/>
    <property type="match status" value="1"/>
</dbReference>
<evidence type="ECO:0000256" key="3">
    <source>
        <dbReference type="ARBA" id="ARBA00022475"/>
    </source>
</evidence>
<dbReference type="Pfam" id="PF00873">
    <property type="entry name" value="ACR_tran"/>
    <property type="match status" value="1"/>
</dbReference>
<keyword evidence="10" id="KW-1185">Reference proteome</keyword>
<keyword evidence="6 8" id="KW-1133">Transmembrane helix</keyword>
<feature type="transmembrane region" description="Helical" evidence="8">
    <location>
        <begin position="360"/>
        <end position="381"/>
    </location>
</feature>
<sequence>MGWARFFVERPVATVLLTLAIMFAGFFGYRQLPVSALPEVDLPTIEIRASLPGANPATMATAVATPIERRLSTIAGIDQITSTSSTGGTNITVQFALDRDIDSAALDVQSALSAVTRQLPPEMPSPPTFQKINPADQPVLLFSFRDPSRPLNELQTLVDTLAVPRLSTLPGAGNVQTYGSRRFAIRIQFNPEALTARNLTADDVRQAVAAANSNIAVGVINGGARNYILNATGNIEKPEEFAQIIVATRGGLPVRVGDVASVISSFEQRRGGAKFNGEASLTVAVTRQPGGNVVKLVDEVNRVLPMIKDAMPPTVEITNILDRSESVRHSVADAQYTLIGTALLVILVIYLVLGDARATAIPAIVLPVAAIGTFAGMYMFGFNLDNLSLLALTLATGFVVDDAIVVLENIVRHVEDGEAPREAAVTGANQITFTVISISVSLIAVFIPLLFMGGVIGRLFFEFAVTMAIAIAVSALLSLTLIPMVAARLLKPGHQEPNSRIARASTNGFQRLTNGYMRAFDSTLRHRKLVGLFTVASIGVAIWGFTVVPKGFFPTEDTGSIFIGTEAAPDTPYDQMLAKQDKIAAILAEDPAVARVNSIVGGDNSYRGRLFAPLVPRSERDSAEEVQTRLRRALNSEPGFGAFPNIPQNLQLGGRGSSSNYQYTLSAVDKEELYGFAPKMEQALRAMPAFVDVSSDYQTGGREVMVDIDRDAANRLGVSVAAIRQTLASAYGNQQISTVYTDVDSYQVIMEIADSEQLTPDGLGRLMVRGQSLDGQAAVLVPLSAVIKVQIRGAPLVVAHQSQLPAVTLSFNLAKGVALSQAKPLIDGALADLGVPATISGSFGGNAQQFESSTGSMPILFLAAVIVIYIVLGVLYESFVHPITILSGLPAAGIGAVFFLWLLDMPLDVIGIIGVVLLIGIVKKNAIMMIDFALEGQRSHGWTPAHAIREAANKRFRPIMMTTFAAMAGALPLALGIGAGAELRQPLGVAVLGGLVVSQVLTLFITPVVYLAIEGAMTRWRVRRGAADVRELPRETLPAQVPDPGRVAAE</sequence>
<feature type="transmembrane region" description="Helical" evidence="8">
    <location>
        <begin position="883"/>
        <end position="903"/>
    </location>
</feature>
<keyword evidence="2" id="KW-0813">Transport</keyword>
<organism evidence="9 10">
    <name type="scientific">Polymorphobacter multimanifer</name>
    <dbReference type="NCBI Taxonomy" id="1070431"/>
    <lineage>
        <taxon>Bacteria</taxon>
        <taxon>Pseudomonadati</taxon>
        <taxon>Pseudomonadota</taxon>
        <taxon>Alphaproteobacteria</taxon>
        <taxon>Sphingomonadales</taxon>
        <taxon>Sphingosinicellaceae</taxon>
        <taxon>Polymorphobacter</taxon>
    </lineage>
</organism>
<dbReference type="EMBL" id="JACIIV010000029">
    <property type="protein sequence ID" value="MBB6229011.1"/>
    <property type="molecule type" value="Genomic_DNA"/>
</dbReference>
<feature type="transmembrane region" description="Helical" evidence="8">
    <location>
        <begin position="959"/>
        <end position="981"/>
    </location>
</feature>
<dbReference type="RefSeq" id="WP_184202353.1">
    <property type="nucleotide sequence ID" value="NZ_JACIIV010000029.1"/>
</dbReference>
<comment type="caution">
    <text evidence="9">The sequence shown here is derived from an EMBL/GenBank/DDBJ whole genome shotgun (WGS) entry which is preliminary data.</text>
</comment>
<proteinExistence type="predicted"/>
<evidence type="ECO:0000313" key="9">
    <source>
        <dbReference type="EMBL" id="MBB6229011.1"/>
    </source>
</evidence>
<feature type="transmembrane region" description="Helical" evidence="8">
    <location>
        <begin position="909"/>
        <end position="930"/>
    </location>
</feature>
<dbReference type="Gene3D" id="3.30.70.1440">
    <property type="entry name" value="Multidrug efflux transporter AcrB pore domain"/>
    <property type="match status" value="1"/>
</dbReference>
<feature type="transmembrane region" description="Helical" evidence="8">
    <location>
        <begin position="987"/>
        <end position="1013"/>
    </location>
</feature>
<evidence type="ECO:0000313" key="10">
    <source>
        <dbReference type="Proteomes" id="UP000538147"/>
    </source>
</evidence>
<feature type="transmembrane region" description="Helical" evidence="8">
    <location>
        <begin position="463"/>
        <end position="490"/>
    </location>
</feature>
<dbReference type="InterPro" id="IPR027463">
    <property type="entry name" value="AcrB_DN_DC_subdom"/>
</dbReference>
<dbReference type="AlphaFoldDB" id="A0A841LBF7"/>
<protein>
    <submittedName>
        <fullName evidence="9">HAE1 family hydrophobic/amphiphilic exporter-1</fullName>
    </submittedName>
</protein>
<dbReference type="SUPFAM" id="SSF82714">
    <property type="entry name" value="Multidrug efflux transporter AcrB TolC docking domain, DN and DC subdomains"/>
    <property type="match status" value="2"/>
</dbReference>
<evidence type="ECO:0000256" key="5">
    <source>
        <dbReference type="ARBA" id="ARBA00022692"/>
    </source>
</evidence>